<accession>A0A918VEG8</accession>
<evidence type="ECO:0008006" key="3">
    <source>
        <dbReference type="Google" id="ProtNLM"/>
    </source>
</evidence>
<dbReference type="PANTHER" id="PTHR37463:SF1">
    <property type="entry name" value="DUF2256 DOMAIN-CONTAINING PROTEIN"/>
    <property type="match status" value="1"/>
</dbReference>
<sequence>MPRMRRKSDLPTKTCAACGLPFTWRKKWERDWDNVRYCSDRCRSGKGGAKKDQA</sequence>
<gene>
    <name evidence="1" type="ORF">GCM10011617_08460</name>
</gene>
<evidence type="ECO:0000313" key="2">
    <source>
        <dbReference type="Proteomes" id="UP000634139"/>
    </source>
</evidence>
<organism evidence="1 2">
    <name type="scientific">Novosphingobium arvoryzae</name>
    <dbReference type="NCBI Taxonomy" id="1256514"/>
    <lineage>
        <taxon>Bacteria</taxon>
        <taxon>Pseudomonadati</taxon>
        <taxon>Pseudomonadota</taxon>
        <taxon>Alphaproteobacteria</taxon>
        <taxon>Sphingomonadales</taxon>
        <taxon>Sphingomonadaceae</taxon>
        <taxon>Novosphingobium</taxon>
    </lineage>
</organism>
<dbReference type="Pfam" id="PF10013">
    <property type="entry name" value="DUF2256"/>
    <property type="match status" value="1"/>
</dbReference>
<dbReference type="Proteomes" id="UP000634139">
    <property type="component" value="Unassembled WGS sequence"/>
</dbReference>
<dbReference type="EMBL" id="BMZD01000002">
    <property type="protein sequence ID" value="GGZ91492.1"/>
    <property type="molecule type" value="Genomic_DNA"/>
</dbReference>
<protein>
    <recommendedName>
        <fullName evidence="3">DUF2256 domain-containing protein</fullName>
    </recommendedName>
</protein>
<comment type="caution">
    <text evidence="1">The sequence shown here is derived from an EMBL/GenBank/DDBJ whole genome shotgun (WGS) entry which is preliminary data.</text>
</comment>
<dbReference type="InterPro" id="IPR017136">
    <property type="entry name" value="UCP037205"/>
</dbReference>
<reference evidence="1" key="1">
    <citation type="journal article" date="2014" name="Int. J. Syst. Evol. Microbiol.">
        <title>Complete genome sequence of Corynebacterium casei LMG S-19264T (=DSM 44701T), isolated from a smear-ripened cheese.</title>
        <authorList>
            <consortium name="US DOE Joint Genome Institute (JGI-PGF)"/>
            <person name="Walter F."/>
            <person name="Albersmeier A."/>
            <person name="Kalinowski J."/>
            <person name="Ruckert C."/>
        </authorList>
    </citation>
    <scope>NUCLEOTIDE SEQUENCE</scope>
    <source>
        <strain evidence="1">KCTC 32422</strain>
    </source>
</reference>
<keyword evidence="2" id="KW-1185">Reference proteome</keyword>
<dbReference type="AlphaFoldDB" id="A0A918VEG8"/>
<name>A0A918VEG8_9SPHN</name>
<reference evidence="1" key="2">
    <citation type="submission" date="2020-09" db="EMBL/GenBank/DDBJ databases">
        <authorList>
            <person name="Sun Q."/>
            <person name="Kim S."/>
        </authorList>
    </citation>
    <scope>NUCLEOTIDE SEQUENCE</scope>
    <source>
        <strain evidence="1">KCTC 32422</strain>
    </source>
</reference>
<dbReference type="RefSeq" id="WP_189539187.1">
    <property type="nucleotide sequence ID" value="NZ_BMZD01000002.1"/>
</dbReference>
<evidence type="ECO:0000313" key="1">
    <source>
        <dbReference type="EMBL" id="GGZ91492.1"/>
    </source>
</evidence>
<dbReference type="PANTHER" id="PTHR37463">
    <property type="entry name" value="GSL3115 PROTEIN"/>
    <property type="match status" value="1"/>
</dbReference>
<dbReference type="PIRSF" id="PIRSF037205">
    <property type="entry name" value="UCP037205"/>
    <property type="match status" value="1"/>
</dbReference>
<proteinExistence type="predicted"/>